<organism evidence="2">
    <name type="scientific">Nitrososphaera viennensis</name>
    <dbReference type="NCBI Taxonomy" id="1034015"/>
    <lineage>
        <taxon>Archaea</taxon>
        <taxon>Nitrososphaerota</taxon>
        <taxon>Nitrososphaeria</taxon>
        <taxon>Nitrososphaerales</taxon>
        <taxon>Nitrososphaeraceae</taxon>
        <taxon>Nitrososphaera</taxon>
    </lineage>
</organism>
<evidence type="ECO:0000313" key="2">
    <source>
        <dbReference type="EMBL" id="UVS70547.1"/>
    </source>
</evidence>
<sequence>MSSNKSQVDFDCPWCGKYQSKQVYNGAETETICSECKKLVGIITDATGKPIVIATKVHKSTLTLSPEMAETKLGKTEADIEKARKEAERRGLVVESKVYGAAIEIIDRLRDQLKQQDEMSKEIMRLKEQIELLNKRIELYRILK</sequence>
<keyword evidence="1" id="KW-0175">Coiled coil</keyword>
<dbReference type="AlphaFoldDB" id="A0A977NNL2"/>
<reference evidence="2" key="1">
    <citation type="submission" date="2022-08" db="EMBL/GenBank/DDBJ databases">
        <title>Dynamic responses of ammonia-oxidizing microbial communities induced by reactive oxygen species (ROS) in fluctuating redox aquifers.</title>
        <authorList>
            <person name="Wang P."/>
            <person name="Wang H."/>
        </authorList>
    </citation>
    <scope>NUCLEOTIDE SEQUENCE</scope>
    <source>
        <strain evidence="2">PLX03</strain>
    </source>
</reference>
<protein>
    <submittedName>
        <fullName evidence="2">Uncharacterized protein</fullName>
    </submittedName>
</protein>
<proteinExistence type="predicted"/>
<dbReference type="EMBL" id="CP103305">
    <property type="protein sequence ID" value="UVS70547.1"/>
    <property type="molecule type" value="Genomic_DNA"/>
</dbReference>
<dbReference type="GeneID" id="74946697"/>
<dbReference type="Proteomes" id="UP001059771">
    <property type="component" value="Chromosome"/>
</dbReference>
<name>A0A977NNL2_9ARCH</name>
<feature type="coiled-coil region" evidence="1">
    <location>
        <begin position="106"/>
        <end position="143"/>
    </location>
</feature>
<evidence type="ECO:0000256" key="1">
    <source>
        <dbReference type="SAM" id="Coils"/>
    </source>
</evidence>
<gene>
    <name evidence="2" type="ORF">NWT39_07115</name>
</gene>
<dbReference type="RefSeq" id="WP_075054634.1">
    <property type="nucleotide sequence ID" value="NZ_CP103305.1"/>
</dbReference>
<accession>A0A977NNL2</accession>